<dbReference type="EMBL" id="CAXLJM020000022">
    <property type="protein sequence ID" value="CAL8088130.1"/>
    <property type="molecule type" value="Genomic_DNA"/>
</dbReference>
<dbReference type="SMART" id="SM00355">
    <property type="entry name" value="ZnF_C2H2"/>
    <property type="match status" value="10"/>
</dbReference>
<dbReference type="PROSITE" id="PS50157">
    <property type="entry name" value="ZINC_FINGER_C2H2_2"/>
    <property type="match status" value="6"/>
</dbReference>
<dbReference type="InterPro" id="IPR036236">
    <property type="entry name" value="Znf_C2H2_sf"/>
</dbReference>
<dbReference type="PANTHER" id="PTHR19818">
    <property type="entry name" value="ZINC FINGER PROTEIN ZIC AND GLI"/>
    <property type="match status" value="1"/>
</dbReference>
<reference evidence="7 8" key="1">
    <citation type="submission" date="2024-08" db="EMBL/GenBank/DDBJ databases">
        <authorList>
            <person name="Cucini C."/>
            <person name="Frati F."/>
        </authorList>
    </citation>
    <scope>NUCLEOTIDE SEQUENCE [LARGE SCALE GENOMIC DNA]</scope>
</reference>
<organism evidence="7 8">
    <name type="scientific">Orchesella dallaii</name>
    <dbReference type="NCBI Taxonomy" id="48710"/>
    <lineage>
        <taxon>Eukaryota</taxon>
        <taxon>Metazoa</taxon>
        <taxon>Ecdysozoa</taxon>
        <taxon>Arthropoda</taxon>
        <taxon>Hexapoda</taxon>
        <taxon>Collembola</taxon>
        <taxon>Entomobryomorpha</taxon>
        <taxon>Entomobryoidea</taxon>
        <taxon>Orchesellidae</taxon>
        <taxon>Orchesellinae</taxon>
        <taxon>Orchesella</taxon>
    </lineage>
</organism>
<evidence type="ECO:0000256" key="3">
    <source>
        <dbReference type="ARBA" id="ARBA00022771"/>
    </source>
</evidence>
<evidence type="ECO:0000313" key="8">
    <source>
        <dbReference type="Proteomes" id="UP001642540"/>
    </source>
</evidence>
<evidence type="ECO:0000256" key="5">
    <source>
        <dbReference type="PROSITE-ProRule" id="PRU00042"/>
    </source>
</evidence>
<dbReference type="PROSITE" id="PS00028">
    <property type="entry name" value="ZINC_FINGER_C2H2_1"/>
    <property type="match status" value="5"/>
</dbReference>
<evidence type="ECO:0000256" key="1">
    <source>
        <dbReference type="ARBA" id="ARBA00022723"/>
    </source>
</evidence>
<feature type="domain" description="C2H2-type" evidence="6">
    <location>
        <begin position="160"/>
        <end position="189"/>
    </location>
</feature>
<keyword evidence="1" id="KW-0479">Metal-binding</keyword>
<keyword evidence="4" id="KW-0862">Zinc</keyword>
<feature type="domain" description="C2H2-type" evidence="6">
    <location>
        <begin position="259"/>
        <end position="286"/>
    </location>
</feature>
<evidence type="ECO:0000256" key="4">
    <source>
        <dbReference type="ARBA" id="ARBA00022833"/>
    </source>
</evidence>
<feature type="domain" description="C2H2-type" evidence="6">
    <location>
        <begin position="285"/>
        <end position="313"/>
    </location>
</feature>
<dbReference type="PANTHER" id="PTHR19818:SF139">
    <property type="entry name" value="PAIR-RULE PROTEIN ODD-PAIRED"/>
    <property type="match status" value="1"/>
</dbReference>
<dbReference type="Gene3D" id="3.30.160.60">
    <property type="entry name" value="Classic Zinc Finger"/>
    <property type="match status" value="4"/>
</dbReference>
<keyword evidence="2" id="KW-0677">Repeat</keyword>
<comment type="caution">
    <text evidence="7">The sequence shown here is derived from an EMBL/GenBank/DDBJ whole genome shotgun (WGS) entry which is preliminary data.</text>
</comment>
<feature type="domain" description="C2H2-type" evidence="6">
    <location>
        <begin position="198"/>
        <end position="227"/>
    </location>
</feature>
<dbReference type="InterPro" id="IPR013087">
    <property type="entry name" value="Znf_C2H2_type"/>
</dbReference>
<dbReference type="Proteomes" id="UP001642540">
    <property type="component" value="Unassembled WGS sequence"/>
</dbReference>
<protein>
    <recommendedName>
        <fullName evidence="6">C2H2-type domain-containing protein</fullName>
    </recommendedName>
</protein>
<feature type="domain" description="C2H2-type" evidence="6">
    <location>
        <begin position="374"/>
        <end position="402"/>
    </location>
</feature>
<gene>
    <name evidence="7" type="ORF">ODALV1_LOCUS6957</name>
</gene>
<evidence type="ECO:0000313" key="7">
    <source>
        <dbReference type="EMBL" id="CAL8088130.1"/>
    </source>
</evidence>
<name>A0ABP1Q3L3_9HEXA</name>
<keyword evidence="8" id="KW-1185">Reference proteome</keyword>
<evidence type="ECO:0000256" key="2">
    <source>
        <dbReference type="ARBA" id="ARBA00022737"/>
    </source>
</evidence>
<evidence type="ECO:0000259" key="6">
    <source>
        <dbReference type="PROSITE" id="PS50157"/>
    </source>
</evidence>
<keyword evidence="3 5" id="KW-0863">Zinc-finger</keyword>
<dbReference type="Pfam" id="PF00096">
    <property type="entry name" value="zf-C2H2"/>
    <property type="match status" value="4"/>
</dbReference>
<feature type="domain" description="C2H2-type" evidence="6">
    <location>
        <begin position="314"/>
        <end position="337"/>
    </location>
</feature>
<proteinExistence type="predicted"/>
<dbReference type="SUPFAM" id="SSF57667">
    <property type="entry name" value="beta-beta-alpha zinc fingers"/>
    <property type="match status" value="2"/>
</dbReference>
<accession>A0ABP1Q3L3</accession>
<sequence>MAQIFSATTSTRTKEGQEEISTKRIILAGPTAPLPAQRIVSIKPTKFNMEPLQLLCEWMECRFQTTVMQVYMEHVACHVPAVEVHMHDAQDIQVFLHCRWQDCPWKTDKKAEDLQRHLYLHAYHTKLKCIGVNTRSRSDVKSCKADPGNRNILPDLAENLVCAWDKCSQTFINIQSYYDHIKGHCENNPKGKNVEGGIRCLWAGCSGLFINIVKLKDHVRSHTQEKLLACPTCGGLFSNRTRFFDHCQRQIIEADELNFVCDVCMKAFSTARLLRDHIRSHINTYRCPQCDMSCSSPSALNAHILYRHSNDKPYPCPHCSHAAKTYSDLVRHIKTHSKPVYRCEEQDCTFEAKSITSITHHYEKVHALLDGSRYVCHLCEKRYTRGYDLTKHLLKIHKLQLPSGHKRFRYKIHNDGCYRLLTLRYESVEMGEGPSSVIPEEGTVLSIAGIKSESILPE</sequence>
<dbReference type="InterPro" id="IPR050329">
    <property type="entry name" value="GLI_C2H2-zinc-finger"/>
</dbReference>